<sequence>MGFLYSLIISSVPFIIKIFVLQKMIISRIIKSYKFTAEVKANTYINTDLKLLYDDKYAIIENITCIKNITNNFNII</sequence>
<reference evidence="2 3" key="1">
    <citation type="submission" date="2012-07" db="EMBL/GenBank/DDBJ databases">
        <title>Genome sequence of Brachyspira sp. 30446, isolated from a pig with mucohaemorrhagic colitis.</title>
        <authorList>
            <person name="Rubin J.E."/>
            <person name="Fernando C."/>
            <person name="Harding J.C.S."/>
            <person name="Hill J.E."/>
        </authorList>
    </citation>
    <scope>NUCLEOTIDE SEQUENCE [LARGE SCALE GENOMIC DNA]</scope>
    <source>
        <strain evidence="2 3">30446</strain>
    </source>
</reference>
<feature type="transmembrane region" description="Helical" evidence="1">
    <location>
        <begin position="6"/>
        <end position="26"/>
    </location>
</feature>
<evidence type="ECO:0000256" key="1">
    <source>
        <dbReference type="SAM" id="Phobius"/>
    </source>
</evidence>
<gene>
    <name evidence="2" type="ORF">A966_04456</name>
</gene>
<keyword evidence="1" id="KW-0812">Transmembrane</keyword>
<name>A0A2U4F2N2_9SPIR</name>
<proteinExistence type="predicted"/>
<protein>
    <submittedName>
        <fullName evidence="2">Uncharacterized protein</fullName>
    </submittedName>
</protein>
<dbReference type="AlphaFoldDB" id="A0A2U4F2N2"/>
<evidence type="ECO:0000313" key="3">
    <source>
        <dbReference type="Proteomes" id="UP000011663"/>
    </source>
</evidence>
<dbReference type="EMBL" id="ALNZ01000018">
    <property type="protein sequence ID" value="EKV57609.1"/>
    <property type="molecule type" value="Genomic_DNA"/>
</dbReference>
<keyword evidence="1" id="KW-0472">Membrane</keyword>
<comment type="caution">
    <text evidence="2">The sequence shown here is derived from an EMBL/GenBank/DDBJ whole genome shotgun (WGS) entry which is preliminary data.</text>
</comment>
<evidence type="ECO:0000313" key="2">
    <source>
        <dbReference type="EMBL" id="EKV57609.1"/>
    </source>
</evidence>
<organism evidence="2 3">
    <name type="scientific">Brachyspira hampsonii 30446</name>
    <dbReference type="NCBI Taxonomy" id="1289135"/>
    <lineage>
        <taxon>Bacteria</taxon>
        <taxon>Pseudomonadati</taxon>
        <taxon>Spirochaetota</taxon>
        <taxon>Spirochaetia</taxon>
        <taxon>Brachyspirales</taxon>
        <taxon>Brachyspiraceae</taxon>
        <taxon>Brachyspira</taxon>
    </lineage>
</organism>
<accession>A0A2U4F2N2</accession>
<keyword evidence="1" id="KW-1133">Transmembrane helix</keyword>
<dbReference type="Proteomes" id="UP000011663">
    <property type="component" value="Unassembled WGS sequence"/>
</dbReference>